<organism evidence="1 2">
    <name type="scientific">Peronospora belbahrii</name>
    <dbReference type="NCBI Taxonomy" id="622444"/>
    <lineage>
        <taxon>Eukaryota</taxon>
        <taxon>Sar</taxon>
        <taxon>Stramenopiles</taxon>
        <taxon>Oomycota</taxon>
        <taxon>Peronosporomycetes</taxon>
        <taxon>Peronosporales</taxon>
        <taxon>Peronosporaceae</taxon>
        <taxon>Peronospora</taxon>
    </lineage>
</organism>
<evidence type="ECO:0000313" key="1">
    <source>
        <dbReference type="EMBL" id="CAH0476238.1"/>
    </source>
</evidence>
<dbReference type="Proteomes" id="UP001160483">
    <property type="component" value="Unassembled WGS sequence"/>
</dbReference>
<dbReference type="AlphaFoldDB" id="A0AAU9KTS6"/>
<name>A0AAU9KTS6_9STRA</name>
<comment type="caution">
    <text evidence="1">The sequence shown here is derived from an EMBL/GenBank/DDBJ whole genome shotgun (WGS) entry which is preliminary data.</text>
</comment>
<protein>
    <submittedName>
        <fullName evidence="1">Uncharacterized protein</fullName>
    </submittedName>
</protein>
<dbReference type="EMBL" id="CAKKTJ010000147">
    <property type="protein sequence ID" value="CAH0476238.1"/>
    <property type="molecule type" value="Genomic_DNA"/>
</dbReference>
<reference evidence="1" key="1">
    <citation type="submission" date="2021-11" db="EMBL/GenBank/DDBJ databases">
        <authorList>
            <person name="Islam A."/>
            <person name="Islam S."/>
            <person name="Flora M.S."/>
            <person name="Rahman M."/>
            <person name="Ziaur R.M."/>
            <person name="Epstein J.H."/>
            <person name="Hassan M."/>
            <person name="Klassen M."/>
            <person name="Woodard K."/>
            <person name="Webb A."/>
            <person name="Webby R.J."/>
            <person name="El Zowalaty M.E."/>
        </authorList>
    </citation>
    <scope>NUCLEOTIDE SEQUENCE</scope>
    <source>
        <strain evidence="1">Pbs3</strain>
    </source>
</reference>
<gene>
    <name evidence="1" type="ORF">PBS003_LOCUS3025</name>
</gene>
<proteinExistence type="predicted"/>
<sequence length="157" mass="17317">MADVRFSYFRRYEQSSELCAVAVLWMPASEVDGLLSMADTARFANREKLARPEPGVGDLAEADTESGSEALDVTDKRWFETSEAVSVMLPLRGDPGRKTANRMSFSLRASLPSSIVTCCKDISDALVSLMLMMYMPGYTSPCRSIGPFSPVKRFVNP</sequence>
<evidence type="ECO:0000313" key="2">
    <source>
        <dbReference type="Proteomes" id="UP001160483"/>
    </source>
</evidence>
<accession>A0AAU9KTS6</accession>